<accession>A0A0K2TQR1</accession>
<evidence type="ECO:0000313" key="2">
    <source>
        <dbReference type="EMBL" id="CDW28160.1"/>
    </source>
</evidence>
<protein>
    <submittedName>
        <fullName evidence="2">Uncharacterized protein</fullName>
    </submittedName>
</protein>
<reference evidence="2" key="1">
    <citation type="submission" date="2014-05" db="EMBL/GenBank/DDBJ databases">
        <authorList>
            <person name="Chronopoulou M."/>
        </authorList>
    </citation>
    <scope>NUCLEOTIDE SEQUENCE</scope>
    <source>
        <tissue evidence="2">Whole organism</tissue>
    </source>
</reference>
<sequence>SRNTSFSGVLVRNYYEIIYFFLLWNLLFVIIVYIVKNPECTRSDIK</sequence>
<name>A0A0K2TQR1_LEPSM</name>
<dbReference type="AlphaFoldDB" id="A0A0K2TQR1"/>
<feature type="transmembrane region" description="Helical" evidence="1">
    <location>
        <begin position="17"/>
        <end position="35"/>
    </location>
</feature>
<keyword evidence="1" id="KW-0812">Transmembrane</keyword>
<organism evidence="2">
    <name type="scientific">Lepeophtheirus salmonis</name>
    <name type="common">Salmon louse</name>
    <name type="synonym">Caligus salmonis</name>
    <dbReference type="NCBI Taxonomy" id="72036"/>
    <lineage>
        <taxon>Eukaryota</taxon>
        <taxon>Metazoa</taxon>
        <taxon>Ecdysozoa</taxon>
        <taxon>Arthropoda</taxon>
        <taxon>Crustacea</taxon>
        <taxon>Multicrustacea</taxon>
        <taxon>Hexanauplia</taxon>
        <taxon>Copepoda</taxon>
        <taxon>Siphonostomatoida</taxon>
        <taxon>Caligidae</taxon>
        <taxon>Lepeophtheirus</taxon>
    </lineage>
</organism>
<evidence type="ECO:0000256" key="1">
    <source>
        <dbReference type="SAM" id="Phobius"/>
    </source>
</evidence>
<proteinExistence type="predicted"/>
<keyword evidence="1" id="KW-1133">Transmembrane helix</keyword>
<dbReference type="EMBL" id="HACA01010799">
    <property type="protein sequence ID" value="CDW28160.1"/>
    <property type="molecule type" value="Transcribed_RNA"/>
</dbReference>
<feature type="non-terminal residue" evidence="2">
    <location>
        <position position="1"/>
    </location>
</feature>
<keyword evidence="1" id="KW-0472">Membrane</keyword>